<keyword evidence="1" id="KW-0067">ATP-binding</keyword>
<evidence type="ECO:0000313" key="4">
    <source>
        <dbReference type="Proteomes" id="UP000077202"/>
    </source>
</evidence>
<evidence type="ECO:0000313" key="3">
    <source>
        <dbReference type="EMBL" id="OAE21885.1"/>
    </source>
</evidence>
<dbReference type="GO" id="GO:0005524">
    <property type="term" value="F:ATP binding"/>
    <property type="evidence" value="ECO:0007669"/>
    <property type="project" value="UniProtKB-UniRule"/>
</dbReference>
<dbReference type="Gene3D" id="1.10.510.10">
    <property type="entry name" value="Transferase(Phosphotransferase) domain 1"/>
    <property type="match status" value="1"/>
</dbReference>
<keyword evidence="1" id="KW-0547">Nucleotide-binding</keyword>
<dbReference type="GO" id="GO:0004674">
    <property type="term" value="F:protein serine/threonine kinase activity"/>
    <property type="evidence" value="ECO:0007669"/>
    <property type="project" value="TreeGrafter"/>
</dbReference>
<dbReference type="Pfam" id="PF00069">
    <property type="entry name" value="Pkinase"/>
    <property type="match status" value="1"/>
</dbReference>
<feature type="domain" description="Protein kinase" evidence="2">
    <location>
        <begin position="63"/>
        <end position="318"/>
    </location>
</feature>
<dbReference type="SUPFAM" id="SSF56112">
    <property type="entry name" value="Protein kinase-like (PK-like)"/>
    <property type="match status" value="1"/>
</dbReference>
<dbReference type="GO" id="GO:0005737">
    <property type="term" value="C:cytoplasm"/>
    <property type="evidence" value="ECO:0007669"/>
    <property type="project" value="TreeGrafter"/>
</dbReference>
<dbReference type="SMART" id="SM00220">
    <property type="entry name" value="S_TKc"/>
    <property type="match status" value="1"/>
</dbReference>
<dbReference type="AlphaFoldDB" id="A0A176VPH4"/>
<comment type="caution">
    <text evidence="3">The sequence shown here is derived from an EMBL/GenBank/DDBJ whole genome shotgun (WGS) entry which is preliminary data.</text>
</comment>
<dbReference type="InterPro" id="IPR000719">
    <property type="entry name" value="Prot_kinase_dom"/>
</dbReference>
<feature type="binding site" evidence="1">
    <location>
        <position position="92"/>
    </location>
    <ligand>
        <name>ATP</name>
        <dbReference type="ChEBI" id="CHEBI:30616"/>
    </ligand>
</feature>
<dbReference type="InterPro" id="IPR017441">
    <property type="entry name" value="Protein_kinase_ATP_BS"/>
</dbReference>
<name>A0A176VPH4_MARPO</name>
<proteinExistence type="predicted"/>
<reference evidence="3" key="1">
    <citation type="submission" date="2016-03" db="EMBL/GenBank/DDBJ databases">
        <title>Mechanisms controlling the formation of the plant cell surface in tip-growing cells are functionally conserved among land plants.</title>
        <authorList>
            <person name="Honkanen S."/>
            <person name="Jones V.A."/>
            <person name="Morieri G."/>
            <person name="Champion C."/>
            <person name="Hetherington A.J."/>
            <person name="Kelly S."/>
            <person name="Saint-Marcoux D."/>
            <person name="Proust H."/>
            <person name="Prescott H."/>
            <person name="Dolan L."/>
        </authorList>
    </citation>
    <scope>NUCLEOTIDE SEQUENCE [LARGE SCALE GENOMIC DNA]</scope>
    <source>
        <tissue evidence="3">Whole gametophyte</tissue>
    </source>
</reference>
<organism evidence="3 4">
    <name type="scientific">Marchantia polymorpha subsp. ruderalis</name>
    <dbReference type="NCBI Taxonomy" id="1480154"/>
    <lineage>
        <taxon>Eukaryota</taxon>
        <taxon>Viridiplantae</taxon>
        <taxon>Streptophyta</taxon>
        <taxon>Embryophyta</taxon>
        <taxon>Marchantiophyta</taxon>
        <taxon>Marchantiopsida</taxon>
        <taxon>Marchantiidae</taxon>
        <taxon>Marchantiales</taxon>
        <taxon>Marchantiaceae</taxon>
        <taxon>Marchantia</taxon>
    </lineage>
</organism>
<dbReference type="PANTHER" id="PTHR44167:SF24">
    <property type="entry name" value="SERINE_THREONINE-PROTEIN KINASE CHK2"/>
    <property type="match status" value="1"/>
</dbReference>
<evidence type="ECO:0000259" key="2">
    <source>
        <dbReference type="PROSITE" id="PS50011"/>
    </source>
</evidence>
<dbReference type="Proteomes" id="UP000077202">
    <property type="component" value="Unassembled WGS sequence"/>
</dbReference>
<dbReference type="PROSITE" id="PS50011">
    <property type="entry name" value="PROTEIN_KINASE_DOM"/>
    <property type="match status" value="1"/>
</dbReference>
<dbReference type="Gene3D" id="3.30.200.20">
    <property type="entry name" value="Phosphorylase Kinase, domain 1"/>
    <property type="match status" value="1"/>
</dbReference>
<dbReference type="EMBL" id="LVLJ01003327">
    <property type="protein sequence ID" value="OAE21885.1"/>
    <property type="molecule type" value="Genomic_DNA"/>
</dbReference>
<evidence type="ECO:0000256" key="1">
    <source>
        <dbReference type="PROSITE-ProRule" id="PRU10141"/>
    </source>
</evidence>
<dbReference type="GO" id="GO:0005634">
    <property type="term" value="C:nucleus"/>
    <property type="evidence" value="ECO:0007669"/>
    <property type="project" value="TreeGrafter"/>
</dbReference>
<sequence length="322" mass="37127">MMNLKLSRVLATDLNLKVTASASSLRPKRKKQKCEETRFLLERLRRVQMLQSDEEFDTLYELDRVNGKLGYGSFATVRTCREKASGNIFACKEVSKKKLFAMSRSAEMIDLTYNEAACFTEILPEHENIVKVYKIYESPNYIYMIMELLEKDTLAQTFQRYSCTDARVLFRKIMQAVKHLHEYGVIHRDLNIGMKNICFRSGDTNSPVIVDLNLSIYLPHLATRIRPGFVIDQVFSDRELKQIIKRVKLDDEPPSFDDDVSSLGKILSVLLTGDRQPKDPPCFKPGCHPQAVQLLCVLLDNNQRRALTIEQILNHPWFQSSD</sequence>
<dbReference type="PROSITE" id="PS00107">
    <property type="entry name" value="PROTEIN_KINASE_ATP"/>
    <property type="match status" value="1"/>
</dbReference>
<protein>
    <recommendedName>
        <fullName evidence="2">Protein kinase domain-containing protein</fullName>
    </recommendedName>
</protein>
<gene>
    <name evidence="3" type="ORF">AXG93_1998s1240</name>
</gene>
<dbReference type="PANTHER" id="PTHR44167">
    <property type="entry name" value="OVARIAN-SPECIFIC SERINE/THREONINE-PROTEIN KINASE LOK-RELATED"/>
    <property type="match status" value="1"/>
</dbReference>
<dbReference type="InterPro" id="IPR011009">
    <property type="entry name" value="Kinase-like_dom_sf"/>
</dbReference>
<accession>A0A176VPH4</accession>
<keyword evidence="4" id="KW-1185">Reference proteome</keyword>
<dbReference type="GO" id="GO:0044773">
    <property type="term" value="P:mitotic DNA damage checkpoint signaling"/>
    <property type="evidence" value="ECO:0007669"/>
    <property type="project" value="TreeGrafter"/>
</dbReference>